<dbReference type="Pfam" id="PF00078">
    <property type="entry name" value="RVT_1"/>
    <property type="match status" value="1"/>
</dbReference>
<dbReference type="InterPro" id="IPR005162">
    <property type="entry name" value="Retrotrans_gag_dom"/>
</dbReference>
<dbReference type="SUPFAM" id="SSF56672">
    <property type="entry name" value="DNA/RNA polymerases"/>
    <property type="match status" value="1"/>
</dbReference>
<dbReference type="InterPro" id="IPR043128">
    <property type="entry name" value="Rev_trsase/Diguanyl_cyclase"/>
</dbReference>
<dbReference type="PANTHER" id="PTHR24559">
    <property type="entry name" value="TRANSPOSON TY3-I GAG-POL POLYPROTEIN"/>
    <property type="match status" value="1"/>
</dbReference>
<evidence type="ECO:0000259" key="2">
    <source>
        <dbReference type="Pfam" id="PF03732"/>
    </source>
</evidence>
<evidence type="ECO:0000313" key="3">
    <source>
        <dbReference type="EMBL" id="GJT78788.1"/>
    </source>
</evidence>
<dbReference type="EMBL" id="BQNB010018834">
    <property type="protein sequence ID" value="GJT78788.1"/>
    <property type="molecule type" value="Genomic_DNA"/>
</dbReference>
<reference evidence="3" key="1">
    <citation type="journal article" date="2022" name="Int. J. Mol. Sci.">
        <title>Draft Genome of Tanacetum Coccineum: Genomic Comparison of Closely Related Tanacetum-Family Plants.</title>
        <authorList>
            <person name="Yamashiro T."/>
            <person name="Shiraishi A."/>
            <person name="Nakayama K."/>
            <person name="Satake H."/>
        </authorList>
    </citation>
    <scope>NUCLEOTIDE SEQUENCE</scope>
</reference>
<reference evidence="3" key="2">
    <citation type="submission" date="2022-01" db="EMBL/GenBank/DDBJ databases">
        <authorList>
            <person name="Yamashiro T."/>
            <person name="Shiraishi A."/>
            <person name="Satake H."/>
            <person name="Nakayama K."/>
        </authorList>
    </citation>
    <scope>NUCLEOTIDE SEQUENCE</scope>
</reference>
<organism evidence="3 4">
    <name type="scientific">Tanacetum coccineum</name>
    <dbReference type="NCBI Taxonomy" id="301880"/>
    <lineage>
        <taxon>Eukaryota</taxon>
        <taxon>Viridiplantae</taxon>
        <taxon>Streptophyta</taxon>
        <taxon>Embryophyta</taxon>
        <taxon>Tracheophyta</taxon>
        <taxon>Spermatophyta</taxon>
        <taxon>Magnoliopsida</taxon>
        <taxon>eudicotyledons</taxon>
        <taxon>Gunneridae</taxon>
        <taxon>Pentapetalae</taxon>
        <taxon>asterids</taxon>
        <taxon>campanulids</taxon>
        <taxon>Asterales</taxon>
        <taxon>Asteraceae</taxon>
        <taxon>Asteroideae</taxon>
        <taxon>Anthemideae</taxon>
        <taxon>Anthemidinae</taxon>
        <taxon>Tanacetum</taxon>
    </lineage>
</organism>
<accession>A0ABQ5GVH9</accession>
<dbReference type="Gene3D" id="3.10.10.10">
    <property type="entry name" value="HIV Type 1 Reverse Transcriptase, subunit A, domain 1"/>
    <property type="match status" value="1"/>
</dbReference>
<dbReference type="CDD" id="cd01647">
    <property type="entry name" value="RT_LTR"/>
    <property type="match status" value="1"/>
</dbReference>
<name>A0ABQ5GVH9_9ASTR</name>
<comment type="caution">
    <text evidence="3">The sequence shown here is derived from an EMBL/GenBank/DDBJ whole genome shotgun (WGS) entry which is preliminary data.</text>
</comment>
<dbReference type="InterPro" id="IPR043502">
    <property type="entry name" value="DNA/RNA_pol_sf"/>
</dbReference>
<evidence type="ECO:0000259" key="1">
    <source>
        <dbReference type="Pfam" id="PF00078"/>
    </source>
</evidence>
<proteinExistence type="predicted"/>
<dbReference type="InterPro" id="IPR053134">
    <property type="entry name" value="RNA-dir_DNA_polymerase"/>
</dbReference>
<gene>
    <name evidence="3" type="ORF">Tco_1045513</name>
</gene>
<protein>
    <submittedName>
        <fullName evidence="3">Mitochondrial protein</fullName>
    </submittedName>
</protein>
<sequence length="959" mass="110215">MDDPNITMKEYIRLEEEKARRRGKVYNWETATYGKIWDNEDVHDLGSVKIEFPAIVFNGTLTSEATLSCEPTPTVSYFDDLDFFKDFENEFPAIVYNDAQTSKLDLLTKLILNSQHIDEFNLKDETSLSEYDEEEQNVICFNDLFPFNVIYPNELKTDTDNDNDKVNIKHSSGDLSVKPLPDVINTDDVAYSFFPDFLYGVSKPHGYGVMTSGRDPVFIFSTVYKAYSLNEYSVYRYQYDVFWGMNTTYGSIKNHKKTVKIEQARIRESEEYQAEARKVKPQSRSAKKNQSILKRFGTVNEDSMAELKNLRYGNNMKEYQSHYEQLLTQVDITESQSVSMFIDGLPASMEINVRMFRPKTLADAFSLANFLKASLAVIRQKIVPLLPTPRINTSYYANKNVNYPNRTNTVALPAPNTHIKYMPGHKCSGQMYALEISPLEEDSDMSLEETLNEVDTMNAEEFKLLMSQQFKADVMILPLGGCDMVLGIQWFSTLGTIKWNLQDLTLPDPNTPYDPALSNLLQEFEDVSTGWKLNKNTIKDKFPIPVIEELIDELHGAQVFSKLDLRLGYHQIRMCEEDIYKTAFKSHEGHYEFIVMPFGLTNAPSTFQPLMNSVFKPFLRKFTLDFFNDILCVFGTNSEEYLGHIISAQGVATDPKKIEAMKAWPNPEAQEAFERLQQAMTKAPVLALSYFHEEFTIETDAFGYTITKRITTPFQSKWLPKLLGFDYEIEYKKGKENVVADALSRVQRQVELFTLLSEGLQDRTVSSIKYTWYNQQLRRKGKWVVGADTELRAYLVKHFHTSAVGGHSGVQTTTKRIRCIACVTMEKYYLSGGGQIKRVPFEQRNEPPAQPKVVYAPILDLNYFHHFLDILENYNPIDDEPMWAADHVVAPTPGFAITIPETANEFSIKAKTWMDELNEGTIETWDELRTAFISEFFPTALFDRILEEIRAFSQHENDP</sequence>
<dbReference type="PANTHER" id="PTHR24559:SF450">
    <property type="entry name" value="RNA-DIRECTED DNA POLYMERASE HOMOLOG"/>
    <property type="match status" value="1"/>
</dbReference>
<dbReference type="Proteomes" id="UP001151760">
    <property type="component" value="Unassembled WGS sequence"/>
</dbReference>
<dbReference type="Pfam" id="PF03732">
    <property type="entry name" value="Retrotrans_gag"/>
    <property type="match status" value="1"/>
</dbReference>
<keyword evidence="4" id="KW-1185">Reference proteome</keyword>
<feature type="domain" description="Reverse transcriptase" evidence="1">
    <location>
        <begin position="532"/>
        <end position="642"/>
    </location>
</feature>
<dbReference type="InterPro" id="IPR000477">
    <property type="entry name" value="RT_dom"/>
</dbReference>
<evidence type="ECO:0000313" key="4">
    <source>
        <dbReference type="Proteomes" id="UP001151760"/>
    </source>
</evidence>
<dbReference type="Gene3D" id="3.30.70.270">
    <property type="match status" value="1"/>
</dbReference>
<feature type="domain" description="Retrotransposon gag" evidence="2">
    <location>
        <begin position="909"/>
        <end position="956"/>
    </location>
</feature>